<feature type="compositionally biased region" description="Low complexity" evidence="10">
    <location>
        <begin position="705"/>
        <end position="715"/>
    </location>
</feature>
<comment type="similarity">
    <text evidence="3">Belongs to the ADIP family.</text>
</comment>
<comment type="subcellular location">
    <subcellularLocation>
        <location evidence="1">Cell junction</location>
    </subcellularLocation>
    <subcellularLocation>
        <location evidence="2">Cytoplasm</location>
        <location evidence="2">Cytoskeleton</location>
        <location evidence="2">Microtubule organizing center</location>
        <location evidence="2">Centrosome</location>
    </subcellularLocation>
</comment>
<evidence type="ECO:0000256" key="7">
    <source>
        <dbReference type="ARBA" id="ARBA00023054"/>
    </source>
</evidence>
<dbReference type="AlphaFoldDB" id="A0A4Y9YYU9"/>
<feature type="compositionally biased region" description="Polar residues" evidence="10">
    <location>
        <begin position="581"/>
        <end position="596"/>
    </location>
</feature>
<feature type="compositionally biased region" description="Low complexity" evidence="10">
    <location>
        <begin position="611"/>
        <end position="622"/>
    </location>
</feature>
<keyword evidence="4" id="KW-0963">Cytoplasm</keyword>
<dbReference type="GO" id="GO:0036064">
    <property type="term" value="C:ciliary basal body"/>
    <property type="evidence" value="ECO:0007669"/>
    <property type="project" value="TreeGrafter"/>
</dbReference>
<evidence type="ECO:0000256" key="6">
    <source>
        <dbReference type="ARBA" id="ARBA00022949"/>
    </source>
</evidence>
<feature type="compositionally biased region" description="Low complexity" evidence="10">
    <location>
        <begin position="18"/>
        <end position="35"/>
    </location>
</feature>
<gene>
    <name evidence="11" type="ORF">EVG20_g4150</name>
</gene>
<evidence type="ECO:0000313" key="12">
    <source>
        <dbReference type="Proteomes" id="UP000298327"/>
    </source>
</evidence>
<evidence type="ECO:0000256" key="9">
    <source>
        <dbReference type="SAM" id="Coils"/>
    </source>
</evidence>
<feature type="compositionally biased region" description="Basic and acidic residues" evidence="10">
    <location>
        <begin position="330"/>
        <end position="343"/>
    </location>
</feature>
<sequence length="814" mass="87775">MEKTPKRLVHWALEYSNSPFGSPTSEASSSESVNSSSTLQYVNSQLVAHGFAQSPGLALDGLSNSDSEKVVKCLMGMLSQRMRFQEDMTRTEDLTTKYRTLTYDHERLVSLHRSATEKAANAERDTNLQKSKLATATRTLQQTEAAHKHTTNELQRTRTSLQALRSQHQAEIKKKEKDIERMAEKWSKLSDSQLKLGSVPSGMSIQCANADVVLEGRPDAVFTGGRGLVDTALEEAEEACRQLREENKELKALIVDVANAVQKILHKATKEDPDDLDYPPPLSDLDLFALGPPDVTFDKLSTLLTSLRNAVATLRSTDDVVQRSSILEPPRPEDGRTRARTEDVEQLQKTIATLRSELDKAQKESSNYASQAQALFDRVSADAQLHRSSSGTQAVSSRDAEQQQLDQRQSELEQEHAAISEAAVRLGKERADLEAERIKFLEEKRSWQVEMMLSERPPPPDPAEPAPPPSSMPSPHRSSRKQKLKLSSPRKSPRKVSAGKRPRPAHRSSSGGLRASTSKVVPSYETEVIPPLTGSLLPTSFVLPPPSPQSRFPPRSDALLAPPASTPDVIMQSKSEPVLQRETQASSSSLPTSKSEATLHAYAHPQPSTTPPYTDTSPDSSSEPAAQTPPRLPFPRAKPFGAALPAPAFAGADTSALDAVNEDDEMLDAELLPPVEEDDEEEPPLREKKLEKNVDSVPASKSRRAPSGSGSGSEPGTKKSVDKGKGKAGAPSAPSTRSRSALGGEKGEKENTSKRTAKASAARSSSAAVPAPAKPPAKTSVGAAASAAAKGKLGVKRKAPADGESAPASRGWRG</sequence>
<evidence type="ECO:0008006" key="13">
    <source>
        <dbReference type="Google" id="ProtNLM"/>
    </source>
</evidence>
<evidence type="ECO:0000256" key="10">
    <source>
        <dbReference type="SAM" id="MobiDB-lite"/>
    </source>
</evidence>
<keyword evidence="7 9" id="KW-0175">Coiled coil</keyword>
<comment type="caution">
    <text evidence="11">The sequence shown here is derived from an EMBL/GenBank/DDBJ whole genome shotgun (WGS) entry which is preliminary data.</text>
</comment>
<evidence type="ECO:0000256" key="4">
    <source>
        <dbReference type="ARBA" id="ARBA00022490"/>
    </source>
</evidence>
<feature type="compositionally biased region" description="Low complexity" evidence="10">
    <location>
        <begin position="758"/>
        <end position="792"/>
    </location>
</feature>
<dbReference type="Pfam" id="PF11559">
    <property type="entry name" value="ADIP"/>
    <property type="match status" value="1"/>
</dbReference>
<dbReference type="GO" id="GO:0035735">
    <property type="term" value="P:intraciliary transport involved in cilium assembly"/>
    <property type="evidence" value="ECO:0007669"/>
    <property type="project" value="TreeGrafter"/>
</dbReference>
<proteinExistence type="inferred from homology"/>
<feature type="region of interest" description="Disordered" evidence="10">
    <location>
        <begin position="383"/>
        <end position="412"/>
    </location>
</feature>
<dbReference type="GO" id="GO:0007155">
    <property type="term" value="P:cell adhesion"/>
    <property type="evidence" value="ECO:0007669"/>
    <property type="project" value="UniProtKB-KW"/>
</dbReference>
<keyword evidence="6" id="KW-0965">Cell junction</keyword>
<evidence type="ECO:0000256" key="3">
    <source>
        <dbReference type="ARBA" id="ARBA00009291"/>
    </source>
</evidence>
<dbReference type="PANTHER" id="PTHR46507">
    <property type="entry name" value="AFADIN- AND ALPHA-ACTININ-BINDING PROTEIN"/>
    <property type="match status" value="1"/>
</dbReference>
<feature type="region of interest" description="Disordered" evidence="10">
    <location>
        <begin position="451"/>
        <end position="814"/>
    </location>
</feature>
<evidence type="ECO:0000256" key="8">
    <source>
        <dbReference type="ARBA" id="ARBA00023212"/>
    </source>
</evidence>
<evidence type="ECO:0000256" key="2">
    <source>
        <dbReference type="ARBA" id="ARBA00004300"/>
    </source>
</evidence>
<feature type="coiled-coil region" evidence="9">
    <location>
        <begin position="158"/>
        <end position="185"/>
    </location>
</feature>
<keyword evidence="8" id="KW-0206">Cytoskeleton</keyword>
<dbReference type="Proteomes" id="UP000298327">
    <property type="component" value="Unassembled WGS sequence"/>
</dbReference>
<dbReference type="STRING" id="205917.A0A4Y9YYU9"/>
<evidence type="ECO:0000313" key="11">
    <source>
        <dbReference type="EMBL" id="TFY66937.1"/>
    </source>
</evidence>
<organism evidence="11 12">
    <name type="scientific">Dentipellis fragilis</name>
    <dbReference type="NCBI Taxonomy" id="205917"/>
    <lineage>
        <taxon>Eukaryota</taxon>
        <taxon>Fungi</taxon>
        <taxon>Dikarya</taxon>
        <taxon>Basidiomycota</taxon>
        <taxon>Agaricomycotina</taxon>
        <taxon>Agaricomycetes</taxon>
        <taxon>Russulales</taxon>
        <taxon>Hericiaceae</taxon>
        <taxon>Dentipellis</taxon>
    </lineage>
</organism>
<feature type="compositionally biased region" description="Basic residues" evidence="10">
    <location>
        <begin position="491"/>
        <end position="506"/>
    </location>
</feature>
<dbReference type="OrthoDB" id="312015at2759"/>
<keyword evidence="5" id="KW-0130">Cell adhesion</keyword>
<feature type="region of interest" description="Disordered" evidence="10">
    <location>
        <begin position="322"/>
        <end position="345"/>
    </location>
</feature>
<feature type="compositionally biased region" description="Basic and acidic residues" evidence="10">
    <location>
        <begin position="683"/>
        <end position="694"/>
    </location>
</feature>
<reference evidence="11 12" key="1">
    <citation type="submission" date="2019-02" db="EMBL/GenBank/DDBJ databases">
        <title>Genome sequencing of the rare red list fungi Dentipellis fragilis.</title>
        <authorList>
            <person name="Buettner E."/>
            <person name="Kellner H."/>
        </authorList>
    </citation>
    <scope>NUCLEOTIDE SEQUENCE [LARGE SCALE GENOMIC DNA]</scope>
    <source>
        <strain evidence="11 12">DSM 105465</strain>
    </source>
</reference>
<accession>A0A4Y9YYU9</accession>
<feature type="compositionally biased region" description="Low complexity" evidence="10">
    <location>
        <begin position="637"/>
        <end position="652"/>
    </location>
</feature>
<feature type="compositionally biased region" description="Polar residues" evidence="10">
    <location>
        <begin position="386"/>
        <end position="407"/>
    </location>
</feature>
<feature type="coiled-coil region" evidence="9">
    <location>
        <begin position="226"/>
        <end position="263"/>
    </location>
</feature>
<keyword evidence="12" id="KW-1185">Reference proteome</keyword>
<dbReference type="InterPro" id="IPR021622">
    <property type="entry name" value="Afadin/alpha-actinin-bd"/>
</dbReference>
<dbReference type="EMBL" id="SEOQ01000207">
    <property type="protein sequence ID" value="TFY66937.1"/>
    <property type="molecule type" value="Genomic_DNA"/>
</dbReference>
<feature type="compositionally biased region" description="Pro residues" evidence="10">
    <location>
        <begin position="456"/>
        <end position="472"/>
    </location>
</feature>
<feature type="compositionally biased region" description="Polar residues" evidence="10">
    <location>
        <begin position="507"/>
        <end position="520"/>
    </location>
</feature>
<name>A0A4Y9YYU9_9AGAM</name>
<protein>
    <recommendedName>
        <fullName evidence="13">Afadin and alpha-actinin-binding-domain-containing protein</fullName>
    </recommendedName>
</protein>
<feature type="compositionally biased region" description="Basic and acidic residues" evidence="10">
    <location>
        <begin position="716"/>
        <end position="725"/>
    </location>
</feature>
<feature type="compositionally biased region" description="Low complexity" evidence="10">
    <location>
        <begin position="728"/>
        <end position="741"/>
    </location>
</feature>
<evidence type="ECO:0000256" key="1">
    <source>
        <dbReference type="ARBA" id="ARBA00004282"/>
    </source>
</evidence>
<feature type="region of interest" description="Disordered" evidence="10">
    <location>
        <begin position="16"/>
        <end position="35"/>
    </location>
</feature>
<dbReference type="InterPro" id="IPR052300">
    <property type="entry name" value="Adhesion_Centrosome_assoc"/>
</dbReference>
<evidence type="ECO:0000256" key="5">
    <source>
        <dbReference type="ARBA" id="ARBA00022889"/>
    </source>
</evidence>
<dbReference type="PANTHER" id="PTHR46507:SF4">
    <property type="entry name" value="SSX FAMILY MEMBER 2 INTERACTING PROTEIN"/>
    <property type="match status" value="1"/>
</dbReference>